<keyword evidence="3" id="KW-1185">Reference proteome</keyword>
<name>A0ABX5XUR5_9BACT</name>
<feature type="transmembrane region" description="Helical" evidence="1">
    <location>
        <begin position="77"/>
        <end position="98"/>
    </location>
</feature>
<evidence type="ECO:0000313" key="3">
    <source>
        <dbReference type="Proteomes" id="UP000318081"/>
    </source>
</evidence>
<accession>A0ABX5XUR5</accession>
<proteinExistence type="predicted"/>
<keyword evidence="1" id="KW-0472">Membrane</keyword>
<gene>
    <name evidence="2" type="ORF">TBK1r_39800</name>
</gene>
<organism evidence="2 3">
    <name type="scientific">Stieleria magnilauensis</name>
    <dbReference type="NCBI Taxonomy" id="2527963"/>
    <lineage>
        <taxon>Bacteria</taxon>
        <taxon>Pseudomonadati</taxon>
        <taxon>Planctomycetota</taxon>
        <taxon>Planctomycetia</taxon>
        <taxon>Pirellulales</taxon>
        <taxon>Pirellulaceae</taxon>
        <taxon>Stieleria</taxon>
    </lineage>
</organism>
<sequence>MVYLFACLLWCGLAIKIMVLRPAMRSIFEDFEVQLPVLTRWLLHPGFSALLLLIAIGLVSVPLFLGASETRRRIGWYAIALALVVFALLVIGFGLPLFSLMQALS</sequence>
<feature type="transmembrane region" description="Helical" evidence="1">
    <location>
        <begin position="41"/>
        <end position="65"/>
    </location>
</feature>
<keyword evidence="1" id="KW-0812">Transmembrane</keyword>
<dbReference type="EMBL" id="CP036432">
    <property type="protein sequence ID" value="QDV85026.1"/>
    <property type="molecule type" value="Genomic_DNA"/>
</dbReference>
<protein>
    <submittedName>
        <fullName evidence="2">Uncharacterized protein</fullName>
    </submittedName>
</protein>
<reference evidence="2 3" key="1">
    <citation type="submission" date="2019-02" db="EMBL/GenBank/DDBJ databases">
        <title>Deep-cultivation of Planctomycetes and their phenomic and genomic characterization uncovers novel biology.</title>
        <authorList>
            <person name="Wiegand S."/>
            <person name="Jogler M."/>
            <person name="Boedeker C."/>
            <person name="Pinto D."/>
            <person name="Vollmers J."/>
            <person name="Rivas-Marin E."/>
            <person name="Kohn T."/>
            <person name="Peeters S.H."/>
            <person name="Heuer A."/>
            <person name="Rast P."/>
            <person name="Oberbeckmann S."/>
            <person name="Bunk B."/>
            <person name="Jeske O."/>
            <person name="Meyerdierks A."/>
            <person name="Storesund J.E."/>
            <person name="Kallscheuer N."/>
            <person name="Luecker S."/>
            <person name="Lage O.M."/>
            <person name="Pohl T."/>
            <person name="Merkel B.J."/>
            <person name="Hornburger P."/>
            <person name="Mueller R.-W."/>
            <person name="Bruemmer F."/>
            <person name="Labrenz M."/>
            <person name="Spormann A.M."/>
            <person name="Op den Camp H."/>
            <person name="Overmann J."/>
            <person name="Amann R."/>
            <person name="Jetten M.S.M."/>
            <person name="Mascher T."/>
            <person name="Medema M.H."/>
            <person name="Devos D.P."/>
            <person name="Kaster A.-K."/>
            <person name="Ovreas L."/>
            <person name="Rohde M."/>
            <person name="Galperin M.Y."/>
            <person name="Jogler C."/>
        </authorList>
    </citation>
    <scope>NUCLEOTIDE SEQUENCE [LARGE SCALE GENOMIC DNA]</scope>
    <source>
        <strain evidence="2 3">TBK1r</strain>
    </source>
</reference>
<dbReference type="Proteomes" id="UP000318081">
    <property type="component" value="Chromosome"/>
</dbReference>
<evidence type="ECO:0000313" key="2">
    <source>
        <dbReference type="EMBL" id="QDV85026.1"/>
    </source>
</evidence>
<evidence type="ECO:0000256" key="1">
    <source>
        <dbReference type="SAM" id="Phobius"/>
    </source>
</evidence>
<keyword evidence="1" id="KW-1133">Transmembrane helix</keyword>